<feature type="region of interest" description="Disordered" evidence="18">
    <location>
        <begin position="1384"/>
        <end position="1413"/>
    </location>
</feature>
<evidence type="ECO:0000256" key="9">
    <source>
        <dbReference type="ARBA" id="ARBA00023015"/>
    </source>
</evidence>
<feature type="compositionally biased region" description="Low complexity" evidence="18">
    <location>
        <begin position="1074"/>
        <end position="1096"/>
    </location>
</feature>
<dbReference type="GO" id="GO:0003677">
    <property type="term" value="F:DNA binding"/>
    <property type="evidence" value="ECO:0007669"/>
    <property type="project" value="InterPro"/>
</dbReference>
<comment type="catalytic activity">
    <reaction evidence="17">
        <text>a cytidine in 18S rRNA + acetyl-CoA + ATP + H2O = an N(4)-acetylcytidine in 18S rRNA + ADP + phosphate + CoA + H(+)</text>
        <dbReference type="Rhea" id="RHEA:51424"/>
        <dbReference type="Rhea" id="RHEA-COMP:13575"/>
        <dbReference type="Rhea" id="RHEA-COMP:13576"/>
        <dbReference type="ChEBI" id="CHEBI:15377"/>
        <dbReference type="ChEBI" id="CHEBI:15378"/>
        <dbReference type="ChEBI" id="CHEBI:30616"/>
        <dbReference type="ChEBI" id="CHEBI:43474"/>
        <dbReference type="ChEBI" id="CHEBI:57287"/>
        <dbReference type="ChEBI" id="CHEBI:57288"/>
        <dbReference type="ChEBI" id="CHEBI:74900"/>
        <dbReference type="ChEBI" id="CHEBI:82748"/>
        <dbReference type="ChEBI" id="CHEBI:456216"/>
    </reaction>
</comment>
<feature type="binding site" evidence="17">
    <location>
        <begin position="2063"/>
        <end position="2069"/>
    </location>
    <ligand>
        <name>acetyl-CoA</name>
        <dbReference type="ChEBI" id="CHEBI:57288"/>
    </ligand>
</feature>
<dbReference type="Pfam" id="PF03859">
    <property type="entry name" value="CG-1"/>
    <property type="match status" value="1"/>
</dbReference>
<dbReference type="GO" id="GO:1990883">
    <property type="term" value="F:18S rRNA cytidine N-acetyltransferase activity"/>
    <property type="evidence" value="ECO:0007669"/>
    <property type="project" value="TreeGrafter"/>
</dbReference>
<evidence type="ECO:0000313" key="20">
    <source>
        <dbReference type="EMBL" id="CAD7426615.1"/>
    </source>
</evidence>
<dbReference type="InterPro" id="IPR000182">
    <property type="entry name" value="GNAT_dom"/>
</dbReference>
<dbReference type="CDD" id="cd00102">
    <property type="entry name" value="IPT"/>
    <property type="match status" value="1"/>
</dbReference>
<evidence type="ECO:0000256" key="3">
    <source>
        <dbReference type="ARBA" id="ARBA00022552"/>
    </source>
</evidence>
<feature type="compositionally biased region" description="Polar residues" evidence="18">
    <location>
        <begin position="411"/>
        <end position="421"/>
    </location>
</feature>
<dbReference type="GO" id="GO:0005730">
    <property type="term" value="C:nucleolus"/>
    <property type="evidence" value="ECO:0007669"/>
    <property type="project" value="UniProtKB-SubCell"/>
</dbReference>
<protein>
    <recommendedName>
        <fullName evidence="16 17">RNA cytidine acetyltransferase</fullName>
        <ecNumber evidence="17">2.3.1.-</ecNumber>
    </recommendedName>
    <alternativeName>
        <fullName evidence="17">18S rRNA cytosine acetyltransferase</fullName>
    </alternativeName>
</protein>
<dbReference type="InterPro" id="IPR000048">
    <property type="entry name" value="IQ_motif_EF-hand-BS"/>
</dbReference>
<feature type="region of interest" description="Disordered" evidence="18">
    <location>
        <begin position="396"/>
        <end position="423"/>
    </location>
</feature>
<keyword evidence="8 17" id="KW-0067">ATP-binding</keyword>
<evidence type="ECO:0000256" key="14">
    <source>
        <dbReference type="ARBA" id="ARBA00023315"/>
    </source>
</evidence>
<feature type="binding site" evidence="17">
    <location>
        <begin position="2056"/>
        <end position="2058"/>
    </location>
    <ligand>
        <name>acetyl-CoA</name>
        <dbReference type="ChEBI" id="CHEBI:57288"/>
    </ligand>
</feature>
<sequence length="2481" mass="277220">MLLYSRKKVRYRRDGYCWKKRKDGKTTREDHMKLKVQGTECIYGCYVHSAILPTFHRRCYWLLQNPDIVLVHYLNVPYPDDNKLAVITPSLALWGDKKEWTKEELVSQLKPMFFSEDEPDLNNELEISTAETVEAIVTQLMEKQRLARAAALTKQLECGCPDSTCADGKTCSHPMRRISAAKTTNTTDHTSRQAVVNMTSLSSDNNNQVSSTTGSGSIILAASGNTSSNMSTNTANQQQQRLHSHLSHSHNTPATTSAPPLVLSLSQIQGGGGLLILNSSSTASNVSAHQSLVSPVAVTSFVCSTNSSSHHQRNHQHHHHHHHPHNNKELAKPIVLKQEAMETNSPASSCCHTSVSDTNTSTSINSLNLSNNNIDNSTKMDITNGNVAMVFDTSGSATYSNKSSRDKHTIRSNSTPKQQHISLSNSSSFIMSSAPHTPTKHMDTSGEDVLDIKPTYCSSDTVLVIGSSTGGVNMKNTETISLVGGFFNETLDLSQEDIQRTLSANMPLSCSDELNDNRGRVGMLSGGHIIASKSITASREEMSPEDVIVPDINPMDFIDSCDVVVSPTHVDDDVFVNLDAFDMLGDFPELEILEPSSDDVNANLIESHGRVEGGKVGGNTSSGALEKSNEQASPRMDYREGTANITDYSPEWAYPEGGVKVLVTGPWYSTTSPYTVLFDTFPVPTTLVQSGVLRCYCPAHEVGLVTLQVACEGFVISNSVIFEYKKPPQEDRSQACSEEKSNDNMLKFTLLQRLEAVDGRLQIKQEPDGGEMVEGSVMFNQNNFEDRMVSYCQHMTSRLWRSGDEVSGSTWFSSLRGMTLLHLAASLGFSRLVCAMLHWRAENSSLLLETEVDALSQDDHGFTPLMWACARGHRETAVLLYHWNHTALNIRNLNAQTATECARVHSHEELAKEMERLESHRERESSDLPERSIDLLLPPSSIILTPSLSPAESVVSLASEASTAKSHDGVFLRPGAVTRSETHKYKVLGMELDVSLLDQSTSWSPLFTQELFPSSQQSNVNLQVNQKLSKRPSVDSGIHLEAVQSSDSLPSLRSRSNRLIGGRETPKLSRFDRSMSLPLSSPMSGLESSFDSSSSSEGRDVMRGSPVRKMDFALCEVARGARSSSPIIDVEAVSDEEMLENKTEQSVVGEQEVRVLTLAEQIIAAMPDRIKNESVDMMLGSDSCSQPESSGIIRDTLSEVFMEPLLMDEPTSTFEPVEFNFEFSDHNYRYYDVGSPSSSLSPASSSCLQSPGSFTLDSPSPPPTTADFCEFFQASSSIFEKDFSNLTLSDREQRELYEAAKIIQKAYRSYKGRKKLEEQDKERAAAILIQNYYRRYKQYAYFKQMTRAAMVIQNGFRSYCEHKRFKKSQEAAVCIQNYYRNYREQGGRGSRENTPTPSTSGPLKRTYSQRRQHQAARKIQQFMRQSKNKLQRERALAAERERQSVRLVDVPLKSRCPDSLATEISNSNCSSPNQTGTLGYLKVSRQPSPALVVILHHMLSKATVKARPNVLWCYKKELGFSRKKRMKTLQRKIKTGKLNVNEDDPFELFVASTNIRYCYYSETHKILGNTFGMCILQDFEALTPNLLARTIETVEGGGMIVLLLRSVASLRQLYTMTMDVHERFRTEAHNDVVARFNERFLLSLASCPRCLVVDDQLTVLPVSSHNLRVEPVEKSDERVDRELVSIKESVQDLKPAKAVLKFIEGISEKTLRSTVSLTAARGRGKSAALGLSIAAAVAFGYSNIFVTSPSPENLNTLFEFVFKGFDALEYQEHLDYDLIQSTNPEFNKAIVRVNIFRDHRQTIQYIHPTDAHKLGQAELVVIDEAAAIPLPYVKAMLGPYLVFLASTINGYEGTGRSLSLKLLQQLRTQAALVGVTADKEKLKSVASGRTLYEVVLEESIRYRPGDMVEQWLTGLLCLDATSVQPLLTGCPPPDSFSNKDTLFCFHKASESFLQRLVSLFVASHYKNSPNDLQMMSDAPAHHLFCLLGPVDPNQNFLPEVLVVIQVCLEGQVSKNSVVDGLSRGKRAHGDLIPWSVAQQFQDQDFPMLSGARIVRIATHPDYHGMGYGSRALALLKQYYEMKIPCIDEEKLPEDHIESISAEEVGLLEEHIVPRKSLPPLLLKLSERPPEHLDYLGVSYGLTLPLLKFWKRAGFVPVYLRQTTNDLTGEHSCIMLQQLHVTDTEEYTDRGGRWLPEFFADFRRRFISLLGYQFSRFVPALALSVIQNKACKIPVKDLSKEELDAYMTNYDVKRLEMYSNNMADYHLVMDLLPALSKLYFLNLMGSTHLSAVQAAILLGLGLQHKTVDILSSELELPSSQLLGLFNRTVRRCVQYLNGVMEHSVEKGMVQPRADGSALNPVAKSMHQELEEVAKDWIQDFREYRNEEGRGGQKFCEERGTLMEQGQREELKVKQKAELDKLKKENLAQYAIKGSDEDWGKILASKSSRAIVSVKSGEKRIAEEEPKIENTFKKKKTKKRFDT</sequence>
<feature type="binding site" evidence="17">
    <location>
        <position position="1901"/>
    </location>
    <ligand>
        <name>ATP</name>
        <dbReference type="ChEBI" id="CHEBI:30616"/>
    </ligand>
</feature>
<dbReference type="FunFam" id="1.20.5.190:FF:000065">
    <property type="entry name" value="Calmodulin-binding transcription activator (Camta), drome"/>
    <property type="match status" value="1"/>
</dbReference>
<dbReference type="Pfam" id="PF13718">
    <property type="entry name" value="GNAT_acetyltr_2"/>
    <property type="match status" value="1"/>
</dbReference>
<dbReference type="GO" id="GO:0048731">
    <property type="term" value="P:system development"/>
    <property type="evidence" value="ECO:0007669"/>
    <property type="project" value="UniProtKB-ARBA"/>
</dbReference>
<dbReference type="Pfam" id="PF01833">
    <property type="entry name" value="TIG"/>
    <property type="match status" value="1"/>
</dbReference>
<dbReference type="Pfam" id="PF05127">
    <property type="entry name" value="NAT10_TcmA_helicase"/>
    <property type="match status" value="1"/>
</dbReference>
<feature type="region of interest" description="Disordered" evidence="18">
    <location>
        <begin position="222"/>
        <end position="258"/>
    </location>
</feature>
<evidence type="ECO:0000256" key="2">
    <source>
        <dbReference type="ARBA" id="ARBA00008267"/>
    </source>
</evidence>
<name>A0A7R9E3A1_9NEOP</name>
<keyword evidence="4 17" id="KW-0808">Transferase</keyword>
<dbReference type="InterPro" id="IPR027992">
    <property type="entry name" value="tRNA_bind_dom"/>
</dbReference>
<comment type="similarity">
    <text evidence="17">Belongs to the RNA cytidine acetyltransferase family. NAT10 subfamily.</text>
</comment>
<dbReference type="HAMAP" id="MF_03211">
    <property type="entry name" value="RNA_acetyltr_Nat10"/>
    <property type="match status" value="1"/>
</dbReference>
<dbReference type="Gene3D" id="3.40.50.300">
    <property type="entry name" value="P-loop containing nucleotide triphosphate hydrolases"/>
    <property type="match status" value="1"/>
</dbReference>
<comment type="similarity">
    <text evidence="2">Belongs to the CAMTA family.</text>
</comment>
<dbReference type="InterPro" id="IPR014756">
    <property type="entry name" value="Ig_E-set"/>
</dbReference>
<dbReference type="InterPro" id="IPR002110">
    <property type="entry name" value="Ankyrin_rpt"/>
</dbReference>
<evidence type="ECO:0000256" key="6">
    <source>
        <dbReference type="ARBA" id="ARBA00022737"/>
    </source>
</evidence>
<dbReference type="Pfam" id="PF00023">
    <property type="entry name" value="Ank"/>
    <property type="match status" value="1"/>
</dbReference>
<keyword evidence="5 17" id="KW-0819">tRNA processing</keyword>
<evidence type="ECO:0000259" key="19">
    <source>
        <dbReference type="PROSITE" id="PS51437"/>
    </source>
</evidence>
<evidence type="ECO:0000256" key="16">
    <source>
        <dbReference type="ARBA" id="ARBA00068357"/>
    </source>
</evidence>
<evidence type="ECO:0000256" key="7">
    <source>
        <dbReference type="ARBA" id="ARBA00022741"/>
    </source>
</evidence>
<evidence type="ECO:0000256" key="8">
    <source>
        <dbReference type="ARBA" id="ARBA00022840"/>
    </source>
</evidence>
<feature type="region of interest" description="Disordered" evidence="18">
    <location>
        <begin position="1045"/>
        <end position="1103"/>
    </location>
</feature>
<comment type="function">
    <text evidence="17">RNA cytidine acetyltransferase with specificity toward both 18S rRNA and tRNAs. Catalyzes the formation of N(4)-acetylcytidine (ac4C) in 18S rRNA. Required for early nucleolar cleavages of precursor rRNA at sites A0, A1 and A2 during 18S rRNA synthesis. Catalyzes the formation of ac4C in serine and leucine tRNAs. Requires a tRNA-binding adapter protein for full tRNA acetyltransferase activity but not for 18S rRNA acetylation.</text>
</comment>
<keyword evidence="13 17" id="KW-0539">Nucleus</keyword>
<evidence type="ECO:0000256" key="1">
    <source>
        <dbReference type="ARBA" id="ARBA00004604"/>
    </source>
</evidence>
<dbReference type="PROSITE" id="PS51437">
    <property type="entry name" value="CG_1"/>
    <property type="match status" value="1"/>
</dbReference>
<dbReference type="EC" id="2.3.1.-" evidence="17"/>
<dbReference type="InterPro" id="IPR002909">
    <property type="entry name" value="IPT_dom"/>
</dbReference>
<evidence type="ECO:0000256" key="5">
    <source>
        <dbReference type="ARBA" id="ARBA00022694"/>
    </source>
</evidence>
<dbReference type="CDD" id="cd23767">
    <property type="entry name" value="IQCD"/>
    <property type="match status" value="1"/>
</dbReference>
<dbReference type="FunFam" id="2.60.40.10:FF:000089">
    <property type="entry name" value="calmodulin-binding transcription activator 2 isoform X1"/>
    <property type="match status" value="1"/>
</dbReference>
<dbReference type="PROSITE" id="PS50096">
    <property type="entry name" value="IQ"/>
    <property type="match status" value="2"/>
</dbReference>
<dbReference type="InterPro" id="IPR032672">
    <property type="entry name" value="TmcA/NAT10/Kre33"/>
</dbReference>
<dbReference type="InterPro" id="IPR013562">
    <property type="entry name" value="TmcA/NAT10_N"/>
</dbReference>
<dbReference type="GO" id="GO:0000049">
    <property type="term" value="F:tRNA binding"/>
    <property type="evidence" value="ECO:0007669"/>
    <property type="project" value="TreeGrafter"/>
</dbReference>
<evidence type="ECO:0000256" key="10">
    <source>
        <dbReference type="ARBA" id="ARBA00023043"/>
    </source>
</evidence>
<evidence type="ECO:0000256" key="13">
    <source>
        <dbReference type="ARBA" id="ARBA00023242"/>
    </source>
</evidence>
<dbReference type="InterPro" id="IPR007807">
    <property type="entry name" value="TcmA/NAT10_helicase"/>
</dbReference>
<dbReference type="EMBL" id="OB793235">
    <property type="protein sequence ID" value="CAD7426615.1"/>
    <property type="molecule type" value="Genomic_DNA"/>
</dbReference>
<dbReference type="SUPFAM" id="SSF48403">
    <property type="entry name" value="Ankyrin repeat"/>
    <property type="match status" value="1"/>
</dbReference>
<dbReference type="Pfam" id="PF00612">
    <property type="entry name" value="IQ"/>
    <property type="match status" value="1"/>
</dbReference>
<dbReference type="Gene3D" id="2.60.40.10">
    <property type="entry name" value="Immunoglobulins"/>
    <property type="match status" value="1"/>
</dbReference>
<dbReference type="InterPro" id="IPR013783">
    <property type="entry name" value="Ig-like_fold"/>
</dbReference>
<feature type="compositionally biased region" description="Basic residues" evidence="18">
    <location>
        <begin position="310"/>
        <end position="325"/>
    </location>
</feature>
<dbReference type="GO" id="GO:0005524">
    <property type="term" value="F:ATP binding"/>
    <property type="evidence" value="ECO:0007669"/>
    <property type="project" value="UniProtKB-UniRule"/>
</dbReference>
<dbReference type="CDD" id="cd04301">
    <property type="entry name" value="NAT_SF"/>
    <property type="match status" value="1"/>
</dbReference>
<feature type="binding site" evidence="17">
    <location>
        <begin position="1722"/>
        <end position="1731"/>
    </location>
    <ligand>
        <name>ATP</name>
        <dbReference type="ChEBI" id="CHEBI:30616"/>
    </ligand>
</feature>
<dbReference type="GO" id="GO:0048468">
    <property type="term" value="P:cell development"/>
    <property type="evidence" value="ECO:0007669"/>
    <property type="project" value="UniProtKB-ARBA"/>
</dbReference>
<proteinExistence type="inferred from homology"/>
<dbReference type="SMART" id="SM00015">
    <property type="entry name" value="IQ"/>
    <property type="match status" value="3"/>
</dbReference>
<feature type="compositionally biased region" description="Basic and acidic residues" evidence="18">
    <location>
        <begin position="1064"/>
        <end position="1073"/>
    </location>
</feature>
<keyword evidence="10" id="KW-0040">ANK repeat</keyword>
<comment type="subcellular location">
    <subcellularLocation>
        <location evidence="1 17">Nucleus</location>
        <location evidence="1 17">Nucleolus</location>
    </subcellularLocation>
</comment>
<dbReference type="InterPro" id="IPR033688">
    <property type="entry name" value="NAT10"/>
</dbReference>
<dbReference type="SUPFAM" id="SSF81296">
    <property type="entry name" value="E set domains"/>
    <property type="match status" value="1"/>
</dbReference>
<dbReference type="InterPro" id="IPR027417">
    <property type="entry name" value="P-loop_NTPase"/>
</dbReference>
<evidence type="ECO:0000256" key="15">
    <source>
        <dbReference type="ARBA" id="ARBA00029480"/>
    </source>
</evidence>
<comment type="subunit">
    <text evidence="15">May interact with calmodulin.</text>
</comment>
<evidence type="ECO:0000256" key="18">
    <source>
        <dbReference type="SAM" id="MobiDB-lite"/>
    </source>
</evidence>
<evidence type="ECO:0000256" key="11">
    <source>
        <dbReference type="ARBA" id="ARBA00023159"/>
    </source>
</evidence>
<evidence type="ECO:0000256" key="4">
    <source>
        <dbReference type="ARBA" id="ARBA00022679"/>
    </source>
</evidence>
<feature type="binding site" evidence="17">
    <location>
        <position position="2151"/>
    </location>
    <ligand>
        <name>acetyl-CoA</name>
        <dbReference type="ChEBI" id="CHEBI:57288"/>
    </ligand>
</feature>
<accession>A0A7R9E3A1</accession>
<dbReference type="Gene3D" id="1.20.5.190">
    <property type="match status" value="2"/>
</dbReference>
<dbReference type="PANTHER" id="PTHR10925">
    <property type="entry name" value="N-ACETYLTRANSFERASE 10"/>
    <property type="match status" value="1"/>
</dbReference>
<feature type="compositionally biased region" description="Low complexity" evidence="18">
    <location>
        <begin position="222"/>
        <end position="241"/>
    </location>
</feature>
<feature type="compositionally biased region" description="Polar residues" evidence="18">
    <location>
        <begin position="1392"/>
        <end position="1401"/>
    </location>
</feature>
<keyword evidence="9" id="KW-0805">Transcription regulation</keyword>
<dbReference type="Gene3D" id="3.40.630.30">
    <property type="match status" value="1"/>
</dbReference>
<evidence type="ECO:0000256" key="12">
    <source>
        <dbReference type="ARBA" id="ARBA00023163"/>
    </source>
</evidence>
<dbReference type="Gene3D" id="1.25.40.20">
    <property type="entry name" value="Ankyrin repeat-containing domain"/>
    <property type="match status" value="1"/>
</dbReference>
<dbReference type="FunFam" id="3.40.50.300:FF:002218">
    <property type="entry name" value="tRNA(Met) cytidine acetyltransferase TmcA"/>
    <property type="match status" value="1"/>
</dbReference>
<keyword evidence="14 17" id="KW-0012">Acyltransferase</keyword>
<feature type="domain" description="CG-1" evidence="19">
    <location>
        <begin position="1"/>
        <end position="82"/>
    </location>
</feature>
<keyword evidence="11" id="KW-0010">Activator</keyword>
<feature type="compositionally biased region" description="Low complexity" evidence="18">
    <location>
        <begin position="1045"/>
        <end position="1059"/>
    </location>
</feature>
<dbReference type="InterPro" id="IPR005559">
    <property type="entry name" value="CG-1_dom"/>
</dbReference>
<dbReference type="PANTHER" id="PTHR10925:SF5">
    <property type="entry name" value="RNA CYTIDINE ACETYLTRANSFERASE"/>
    <property type="match status" value="1"/>
</dbReference>
<dbReference type="Gene3D" id="3.40.50.11040">
    <property type="match status" value="1"/>
</dbReference>
<keyword evidence="3 17" id="KW-0698">rRNA processing</keyword>
<dbReference type="Pfam" id="PF13725">
    <property type="entry name" value="tRNA_bind_2"/>
    <property type="match status" value="1"/>
</dbReference>
<reference evidence="20" key="1">
    <citation type="submission" date="2020-11" db="EMBL/GenBank/DDBJ databases">
        <authorList>
            <person name="Tran Van P."/>
        </authorList>
    </citation>
    <scope>NUCLEOTIDE SEQUENCE</scope>
</reference>
<dbReference type="GO" id="GO:0051391">
    <property type="term" value="P:tRNA acetylation"/>
    <property type="evidence" value="ECO:0007669"/>
    <property type="project" value="UniProtKB-UniRule"/>
</dbReference>
<feature type="region of interest" description="Disordered" evidence="18">
    <location>
        <begin position="611"/>
        <end position="634"/>
    </location>
</feature>
<gene>
    <name evidence="20" type="ORF">TMSB3V08_LOCUS3491</name>
</gene>
<comment type="catalytic activity">
    <reaction evidence="17">
        <text>a cytidine in tRNA + acetyl-CoA + ATP + H2O = an N(4)-acetylcytidine in tRNA + ADP + phosphate + CoA + H(+)</text>
        <dbReference type="Rhea" id="RHEA:53876"/>
        <dbReference type="Rhea" id="RHEA-COMP:13670"/>
        <dbReference type="Rhea" id="RHEA-COMP:13671"/>
        <dbReference type="ChEBI" id="CHEBI:15377"/>
        <dbReference type="ChEBI" id="CHEBI:15378"/>
        <dbReference type="ChEBI" id="CHEBI:30616"/>
        <dbReference type="ChEBI" id="CHEBI:43474"/>
        <dbReference type="ChEBI" id="CHEBI:57287"/>
        <dbReference type="ChEBI" id="CHEBI:57288"/>
        <dbReference type="ChEBI" id="CHEBI:74900"/>
        <dbReference type="ChEBI" id="CHEBI:82748"/>
        <dbReference type="ChEBI" id="CHEBI:456216"/>
    </reaction>
</comment>
<keyword evidence="6" id="KW-0677">Repeat</keyword>
<keyword evidence="7 17" id="KW-0547">Nucleotide-binding</keyword>
<keyword evidence="12" id="KW-0804">Transcription</keyword>
<dbReference type="SMART" id="SM01076">
    <property type="entry name" value="CG-1"/>
    <property type="match status" value="1"/>
</dbReference>
<evidence type="ECO:0000256" key="17">
    <source>
        <dbReference type="HAMAP-Rule" id="MF_03211"/>
    </source>
</evidence>
<dbReference type="GO" id="GO:0030686">
    <property type="term" value="C:90S preribosome"/>
    <property type="evidence" value="ECO:0007669"/>
    <property type="project" value="TreeGrafter"/>
</dbReference>
<dbReference type="InterPro" id="IPR036770">
    <property type="entry name" value="Ankyrin_rpt-contain_sf"/>
</dbReference>
<dbReference type="GO" id="GO:1904812">
    <property type="term" value="P:rRNA acetylation involved in maturation of SSU-rRNA"/>
    <property type="evidence" value="ECO:0007669"/>
    <property type="project" value="InterPro"/>
</dbReference>
<organism evidence="20">
    <name type="scientific">Timema monikensis</name>
    <dbReference type="NCBI Taxonomy" id="170555"/>
    <lineage>
        <taxon>Eukaryota</taxon>
        <taxon>Metazoa</taxon>
        <taxon>Ecdysozoa</taxon>
        <taxon>Arthropoda</taxon>
        <taxon>Hexapoda</taxon>
        <taxon>Insecta</taxon>
        <taxon>Pterygota</taxon>
        <taxon>Neoptera</taxon>
        <taxon>Polyneoptera</taxon>
        <taxon>Phasmatodea</taxon>
        <taxon>Timematodea</taxon>
        <taxon>Timematoidea</taxon>
        <taxon>Timematidae</taxon>
        <taxon>Timema</taxon>
    </lineage>
</organism>
<dbReference type="Pfam" id="PF08351">
    <property type="entry name" value="TmcA_N"/>
    <property type="match status" value="1"/>
</dbReference>
<feature type="region of interest" description="Disordered" evidence="18">
    <location>
        <begin position="306"/>
        <end position="328"/>
    </location>
</feature>
<dbReference type="SUPFAM" id="SSF52540">
    <property type="entry name" value="P-loop containing nucleoside triphosphate hydrolases"/>
    <property type="match status" value="1"/>
</dbReference>